<dbReference type="Proteomes" id="UP000255234">
    <property type="component" value="Unassembled WGS sequence"/>
</dbReference>
<evidence type="ECO:0000313" key="2">
    <source>
        <dbReference type="Proteomes" id="UP000255234"/>
    </source>
</evidence>
<proteinExistence type="predicted"/>
<accession>A0A378PYD8</accession>
<dbReference type="EMBL" id="UGPP01000002">
    <property type="protein sequence ID" value="STY91782.1"/>
    <property type="molecule type" value="Genomic_DNA"/>
</dbReference>
<name>A0A378PYD8_9FIRM</name>
<organism evidence="1 2">
    <name type="scientific">Megamonas hypermegale</name>
    <dbReference type="NCBI Taxonomy" id="158847"/>
    <lineage>
        <taxon>Bacteria</taxon>
        <taxon>Bacillati</taxon>
        <taxon>Bacillota</taxon>
        <taxon>Negativicutes</taxon>
        <taxon>Selenomonadales</taxon>
        <taxon>Selenomonadaceae</taxon>
        <taxon>Megamonas</taxon>
    </lineage>
</organism>
<dbReference type="AlphaFoldDB" id="A0A378PYD8"/>
<sequence length="78" mass="8967">MNKNIFMGVAILNENGEVKKALGLMKNMQTGKIKQINTENLSDKAIDVMLKQMEVKLKKEFQCVIENKIQEIEENEII</sequence>
<reference evidence="1 2" key="1">
    <citation type="submission" date="2018-06" db="EMBL/GenBank/DDBJ databases">
        <authorList>
            <consortium name="Pathogen Informatics"/>
            <person name="Doyle S."/>
        </authorList>
    </citation>
    <scope>NUCLEOTIDE SEQUENCE [LARGE SCALE GENOMIC DNA]</scope>
    <source>
        <strain evidence="1 2">NCTC10571</strain>
    </source>
</reference>
<dbReference type="RefSeq" id="WP_115152435.1">
    <property type="nucleotide sequence ID" value="NZ_UGPP01000002.1"/>
</dbReference>
<evidence type="ECO:0000313" key="1">
    <source>
        <dbReference type="EMBL" id="STY91782.1"/>
    </source>
</evidence>
<gene>
    <name evidence="1" type="ORF">NCTC10571_02603</name>
</gene>
<protein>
    <submittedName>
        <fullName evidence="1">Uncharacterized protein</fullName>
    </submittedName>
</protein>